<evidence type="ECO:0000256" key="1">
    <source>
        <dbReference type="ARBA" id="ARBA00004305"/>
    </source>
</evidence>
<dbReference type="OrthoDB" id="191995at2759"/>
<name>A0A3N4JX99_9PEZI</name>
<dbReference type="SUPFAM" id="SSF103025">
    <property type="entry name" value="Folate-binding domain"/>
    <property type="match status" value="1"/>
</dbReference>
<dbReference type="Pfam" id="PF25455">
    <property type="entry name" value="Beta-barrel_CAF17_C"/>
    <property type="match status" value="1"/>
</dbReference>
<evidence type="ECO:0000256" key="3">
    <source>
        <dbReference type="ARBA" id="ARBA00023128"/>
    </source>
</evidence>
<comment type="subcellular location">
    <subcellularLocation>
        <location evidence="1">Mitochondrion matrix</location>
    </subcellularLocation>
</comment>
<feature type="domain" description="CAF17 C-terminal" evidence="6">
    <location>
        <begin position="204"/>
        <end position="310"/>
    </location>
</feature>
<dbReference type="InterPro" id="IPR045179">
    <property type="entry name" value="YgfZ/GcvT"/>
</dbReference>
<keyword evidence="8" id="KW-1185">Reference proteome</keyword>
<sequence>MITDSRGAYSAFLNAQGKVLYDVFIYPTNYNHRWRTQIEFKNFQPIGQPPIKKGPAVDDPGFFIECDIKSAEALHDHIRRYKLSSKFHSRIIPKGEWDIWTLWDDHRLLLPDENEIGCTDTRAPNIGKRIAAYGGKKIGLEVPETVYNVRRILHGVAEGQDEILRGGNIAQESNVDYMGGVDFRKGCYVGQELTIRTHHTGVVRKRVLPVQIYRPEDPVPGKLTYDPELDFAALMPTEGGKNPNIHNLEGKGRAAGKFLRGVGNVGLALCRLEAMTPLEVEGKREDKSVPEFKLDVEGDEIRVKAFVPGWHLLGNATASRRAHVTASEA</sequence>
<proteinExistence type="inferred from homology"/>
<dbReference type="Proteomes" id="UP000276215">
    <property type="component" value="Unassembled WGS sequence"/>
</dbReference>
<dbReference type="EMBL" id="ML120365">
    <property type="protein sequence ID" value="RPB02837.1"/>
    <property type="molecule type" value="Genomic_DNA"/>
</dbReference>
<dbReference type="InterPro" id="IPR017703">
    <property type="entry name" value="YgfZ/GCV_T_CS"/>
</dbReference>
<dbReference type="Gene3D" id="3.30.1360.120">
    <property type="entry name" value="Probable tRNA modification gtpase trme, domain 1"/>
    <property type="match status" value="1"/>
</dbReference>
<keyword evidence="3" id="KW-0496">Mitochondrion</keyword>
<dbReference type="NCBIfam" id="TIGR03317">
    <property type="entry name" value="ygfZ_signature"/>
    <property type="match status" value="1"/>
</dbReference>
<dbReference type="PANTHER" id="PTHR22602:SF0">
    <property type="entry name" value="TRANSFERASE CAF17, MITOCHONDRIAL-RELATED"/>
    <property type="match status" value="1"/>
</dbReference>
<dbReference type="InterPro" id="IPR057460">
    <property type="entry name" value="CAF17_C"/>
</dbReference>
<feature type="non-terminal residue" evidence="7">
    <location>
        <position position="329"/>
    </location>
</feature>
<evidence type="ECO:0000256" key="4">
    <source>
        <dbReference type="ARBA" id="ARBA00093447"/>
    </source>
</evidence>
<evidence type="ECO:0000259" key="6">
    <source>
        <dbReference type="Pfam" id="PF25455"/>
    </source>
</evidence>
<reference evidence="7 8" key="1">
    <citation type="journal article" date="2018" name="Nat. Ecol. Evol.">
        <title>Pezizomycetes genomes reveal the molecular basis of ectomycorrhizal truffle lifestyle.</title>
        <authorList>
            <person name="Murat C."/>
            <person name="Payen T."/>
            <person name="Noel B."/>
            <person name="Kuo A."/>
            <person name="Morin E."/>
            <person name="Chen J."/>
            <person name="Kohler A."/>
            <person name="Krizsan K."/>
            <person name="Balestrini R."/>
            <person name="Da Silva C."/>
            <person name="Montanini B."/>
            <person name="Hainaut M."/>
            <person name="Levati E."/>
            <person name="Barry K.W."/>
            <person name="Belfiori B."/>
            <person name="Cichocki N."/>
            <person name="Clum A."/>
            <person name="Dockter R.B."/>
            <person name="Fauchery L."/>
            <person name="Guy J."/>
            <person name="Iotti M."/>
            <person name="Le Tacon F."/>
            <person name="Lindquist E.A."/>
            <person name="Lipzen A."/>
            <person name="Malagnac F."/>
            <person name="Mello A."/>
            <person name="Molinier V."/>
            <person name="Miyauchi S."/>
            <person name="Poulain J."/>
            <person name="Riccioni C."/>
            <person name="Rubini A."/>
            <person name="Sitrit Y."/>
            <person name="Splivallo R."/>
            <person name="Traeger S."/>
            <person name="Wang M."/>
            <person name="Zifcakova L."/>
            <person name="Wipf D."/>
            <person name="Zambonelli A."/>
            <person name="Paolocci F."/>
            <person name="Nowrousian M."/>
            <person name="Ottonello S."/>
            <person name="Baldrian P."/>
            <person name="Spatafora J.W."/>
            <person name="Henrissat B."/>
            <person name="Nagy L.G."/>
            <person name="Aury J.M."/>
            <person name="Wincker P."/>
            <person name="Grigoriev I.V."/>
            <person name="Bonfante P."/>
            <person name="Martin F.M."/>
        </authorList>
    </citation>
    <scope>NUCLEOTIDE SEQUENCE [LARGE SCALE GENOMIC DNA]</scope>
    <source>
        <strain evidence="7 8">120613-1</strain>
    </source>
</reference>
<evidence type="ECO:0000313" key="7">
    <source>
        <dbReference type="EMBL" id="RPB02837.1"/>
    </source>
</evidence>
<dbReference type="PANTHER" id="PTHR22602">
    <property type="entry name" value="TRANSFERASE CAF17, MITOCHONDRIAL-RELATED"/>
    <property type="match status" value="1"/>
</dbReference>
<accession>A0A3N4JX99</accession>
<dbReference type="InterPro" id="IPR027266">
    <property type="entry name" value="TrmE/GcvT-like"/>
</dbReference>
<protein>
    <recommendedName>
        <fullName evidence="5">Iron-sulfur cluster assembly factor IBA57 homolog, mitochondrial</fullName>
    </recommendedName>
</protein>
<evidence type="ECO:0000256" key="2">
    <source>
        <dbReference type="ARBA" id="ARBA00022946"/>
    </source>
</evidence>
<keyword evidence="2" id="KW-0809">Transit peptide</keyword>
<dbReference type="STRING" id="1336337.A0A3N4JX99"/>
<gene>
    <name evidence="7" type="ORF">L873DRAFT_1801356</name>
</gene>
<comment type="similarity">
    <text evidence="4">Belongs to the GcvT family. CAF17/IBA57 subfamily.</text>
</comment>
<dbReference type="AlphaFoldDB" id="A0A3N4JX99"/>
<dbReference type="GO" id="GO:0016226">
    <property type="term" value="P:iron-sulfur cluster assembly"/>
    <property type="evidence" value="ECO:0007669"/>
    <property type="project" value="TreeGrafter"/>
</dbReference>
<dbReference type="GO" id="GO:0005759">
    <property type="term" value="C:mitochondrial matrix"/>
    <property type="evidence" value="ECO:0007669"/>
    <property type="project" value="UniProtKB-SubCell"/>
</dbReference>
<dbReference type="Gene3D" id="3.30.70.1400">
    <property type="entry name" value="Aminomethyltransferase beta-barrel domains"/>
    <property type="match status" value="1"/>
</dbReference>
<evidence type="ECO:0000256" key="5">
    <source>
        <dbReference type="ARBA" id="ARBA00093637"/>
    </source>
</evidence>
<organism evidence="7 8">
    <name type="scientific">Choiromyces venosus 120613-1</name>
    <dbReference type="NCBI Taxonomy" id="1336337"/>
    <lineage>
        <taxon>Eukaryota</taxon>
        <taxon>Fungi</taxon>
        <taxon>Dikarya</taxon>
        <taxon>Ascomycota</taxon>
        <taxon>Pezizomycotina</taxon>
        <taxon>Pezizomycetes</taxon>
        <taxon>Pezizales</taxon>
        <taxon>Tuberaceae</taxon>
        <taxon>Choiromyces</taxon>
    </lineage>
</organism>
<evidence type="ECO:0000313" key="8">
    <source>
        <dbReference type="Proteomes" id="UP000276215"/>
    </source>
</evidence>